<reference evidence="1" key="1">
    <citation type="submission" date="2022-06" db="EMBL/GenBank/DDBJ databases">
        <authorList>
            <person name="Legras J.-L."/>
            <person name="Devillers H."/>
            <person name="Grondin C."/>
        </authorList>
    </citation>
    <scope>NUCLEOTIDE SEQUENCE</scope>
    <source>
        <strain evidence="1">CLIB 1444</strain>
    </source>
</reference>
<proteinExistence type="predicted"/>
<comment type="caution">
    <text evidence="1">The sequence shown here is derived from an EMBL/GenBank/DDBJ whole genome shotgun (WGS) entry which is preliminary data.</text>
</comment>
<organism evidence="1 2">
    <name type="scientific">[Candida] jaroonii</name>
    <dbReference type="NCBI Taxonomy" id="467808"/>
    <lineage>
        <taxon>Eukaryota</taxon>
        <taxon>Fungi</taxon>
        <taxon>Dikarya</taxon>
        <taxon>Ascomycota</taxon>
        <taxon>Saccharomycotina</taxon>
        <taxon>Pichiomycetes</taxon>
        <taxon>Debaryomycetaceae</taxon>
        <taxon>Yamadazyma</taxon>
    </lineage>
</organism>
<evidence type="ECO:0000313" key="1">
    <source>
        <dbReference type="EMBL" id="CAH6718553.1"/>
    </source>
</evidence>
<keyword evidence="2" id="KW-1185">Reference proteome</keyword>
<protein>
    <submittedName>
        <fullName evidence="1">D-lactate dehydrogenase [cytochrome] 1, mitochondrial</fullName>
    </submittedName>
</protein>
<name>A0ACA9Y0Y1_9ASCO</name>
<dbReference type="Proteomes" id="UP001152531">
    <property type="component" value="Unassembled WGS sequence"/>
</dbReference>
<dbReference type="EMBL" id="CALSDN010000001">
    <property type="protein sequence ID" value="CAH6718553.1"/>
    <property type="molecule type" value="Genomic_DNA"/>
</dbReference>
<evidence type="ECO:0000313" key="2">
    <source>
        <dbReference type="Proteomes" id="UP001152531"/>
    </source>
</evidence>
<accession>A0ACA9Y0Y1</accession>
<gene>
    <name evidence="1" type="ORF">CLIB1444_01S09296</name>
</gene>
<sequence length="588" mass="64659">MFRLIRRSFPNKSLSFTSKLRNSRTYSTRSGSKVSGFIGGSVLLTVGVAIGSFYAPNLDNADKSTVPLEDVKPLKYADDKAFAQAVKEIKAIVGDHFSENEDEIKLVSDIYFGTHRPPEPLKNKPGIIVSPKNTEEVSEILKIAHKYRVPIVANSGMTSLEGHTIHTRGPNSISISFTRMNEVLEFHPDDLDAVVQAGVGWQDLDEYLLSREDGKHLSFGPDPGMGATIGGMTSTSASGTNAYKYGTMKENVINITVVLADGTILKTKQRPRKSSAGYDLTHLFIGQEGTLGLITEITVKLNVRPIYEYVTILTFPSVKDATQTASTLVAKSGLHLNAIEILDKTTMSFVNSSGITDGKGKTKKFLENPTLFLKIGGATQESIKEQNKIVESIAKQNNIVKHEVSRSEEDNAVLWSARRQGLWSTIEHGTKVLKDPNDVQIWTTDIAVPLSHLPNIISETNDDLNNNGFENKFALMGHIGDGNCHFLILYNKEDYSKAQVLVDRMVDRALKFEGTCTGEHGVGIGKRKFLTKELGPNSVDLMRKLKFALDPRAILNPDKVIKLEPGDKLDELLEAGSVHETHAPNCCH</sequence>